<dbReference type="SMART" id="SM00822">
    <property type="entry name" value="PKS_KR"/>
    <property type="match status" value="1"/>
</dbReference>
<dbReference type="InterPro" id="IPR057326">
    <property type="entry name" value="KR_dom"/>
</dbReference>
<dbReference type="PANTHER" id="PTHR42760:SF133">
    <property type="entry name" value="3-OXOACYL-[ACYL-CARRIER-PROTEIN] REDUCTASE"/>
    <property type="match status" value="1"/>
</dbReference>
<dbReference type="Pfam" id="PF13561">
    <property type="entry name" value="adh_short_C2"/>
    <property type="match status" value="1"/>
</dbReference>
<dbReference type="PRINTS" id="PR00080">
    <property type="entry name" value="SDRFAMILY"/>
</dbReference>
<reference evidence="4 5" key="1">
    <citation type="submission" date="2017-03" db="EMBL/GenBank/DDBJ databases">
        <authorList>
            <person name="Afonso C.L."/>
            <person name="Miller P.J."/>
            <person name="Scott M.A."/>
            <person name="Spackman E."/>
            <person name="Goraichik I."/>
            <person name="Dimitrov K.M."/>
            <person name="Suarez D.L."/>
            <person name="Swayne D.E."/>
        </authorList>
    </citation>
    <scope>NUCLEOTIDE SEQUENCE [LARGE SCALE GENOMIC DNA]</scope>
    <source>
        <strain evidence="4 5">CECT 7023</strain>
    </source>
</reference>
<evidence type="ECO:0000259" key="3">
    <source>
        <dbReference type="SMART" id="SM00822"/>
    </source>
</evidence>
<dbReference type="GO" id="GO:0006633">
    <property type="term" value="P:fatty acid biosynthetic process"/>
    <property type="evidence" value="ECO:0007669"/>
    <property type="project" value="TreeGrafter"/>
</dbReference>
<dbReference type="GO" id="GO:0048038">
    <property type="term" value="F:quinone binding"/>
    <property type="evidence" value="ECO:0007669"/>
    <property type="project" value="TreeGrafter"/>
</dbReference>
<protein>
    <submittedName>
        <fullName evidence="4">Gluconate 5-dehydrogenase</fullName>
        <ecNumber evidence="4">1.1.1.69</ecNumber>
    </submittedName>
</protein>
<name>A0A1Y5RHZ1_9RHOB</name>
<dbReference type="RefSeq" id="WP_085877101.1">
    <property type="nucleotide sequence ID" value="NZ_FWFZ01000001.1"/>
</dbReference>
<dbReference type="AlphaFoldDB" id="A0A1Y5RHZ1"/>
<keyword evidence="5" id="KW-1185">Reference proteome</keyword>
<dbReference type="PANTHER" id="PTHR42760">
    <property type="entry name" value="SHORT-CHAIN DEHYDROGENASES/REDUCTASES FAMILY MEMBER"/>
    <property type="match status" value="1"/>
</dbReference>
<dbReference type="EMBL" id="FWFZ01000001">
    <property type="protein sequence ID" value="SLN15084.1"/>
    <property type="molecule type" value="Genomic_DNA"/>
</dbReference>
<dbReference type="Proteomes" id="UP000193900">
    <property type="component" value="Unassembled WGS sequence"/>
</dbReference>
<comment type="similarity">
    <text evidence="1">Belongs to the short-chain dehydrogenases/reductases (SDR) family.</text>
</comment>
<proteinExistence type="inferred from homology"/>
<dbReference type="PROSITE" id="PS00061">
    <property type="entry name" value="ADH_SHORT"/>
    <property type="match status" value="1"/>
</dbReference>
<dbReference type="NCBIfam" id="NF005559">
    <property type="entry name" value="PRK07231.1"/>
    <property type="match status" value="1"/>
</dbReference>
<dbReference type="InterPro" id="IPR020904">
    <property type="entry name" value="Sc_DH/Rdtase_CS"/>
</dbReference>
<dbReference type="InterPro" id="IPR036291">
    <property type="entry name" value="NAD(P)-bd_dom_sf"/>
</dbReference>
<dbReference type="InterPro" id="IPR002347">
    <property type="entry name" value="SDR_fam"/>
</dbReference>
<dbReference type="Gene3D" id="3.40.50.720">
    <property type="entry name" value="NAD(P)-binding Rossmann-like Domain"/>
    <property type="match status" value="1"/>
</dbReference>
<accession>A0A1Y5RHZ1</accession>
<evidence type="ECO:0000313" key="5">
    <source>
        <dbReference type="Proteomes" id="UP000193900"/>
    </source>
</evidence>
<dbReference type="OrthoDB" id="9796652at2"/>
<dbReference type="PRINTS" id="PR00081">
    <property type="entry name" value="GDHRDH"/>
</dbReference>
<dbReference type="FunFam" id="3.40.50.720:FF:000084">
    <property type="entry name" value="Short-chain dehydrogenase reductase"/>
    <property type="match status" value="1"/>
</dbReference>
<feature type="domain" description="Ketoreductase" evidence="3">
    <location>
        <begin position="18"/>
        <end position="193"/>
    </location>
</feature>
<sequence>MAEARGPRGRTSFDFGGTTVLVTGASRGIGRSLALAFANAGADLVLTARGAGALDEVAAEARAHGVAVRCLALDQRDVNAVRDTLAQIGPVDVLVNNAGVEEVRPSLEVDEALWDRIVGTNLKGAFFTAQAAAAIMARNGGGAIVNLASLTSFVGVPTATPYGASKTGVLGMTRALAAEWGPLGIRVNAIAPGYFETDMTRVFYEDRSWVESMVARIPMGRLGALEDLSGAVQFLASDSAAYVNGECLVIDGGFLAKI</sequence>
<evidence type="ECO:0000313" key="4">
    <source>
        <dbReference type="EMBL" id="SLN15084.1"/>
    </source>
</evidence>
<evidence type="ECO:0000256" key="2">
    <source>
        <dbReference type="ARBA" id="ARBA00023002"/>
    </source>
</evidence>
<dbReference type="SUPFAM" id="SSF51735">
    <property type="entry name" value="NAD(P)-binding Rossmann-fold domains"/>
    <property type="match status" value="1"/>
</dbReference>
<dbReference type="GO" id="GO:0008874">
    <property type="term" value="F:gluconate 5-dehydrogenase activity"/>
    <property type="evidence" value="ECO:0007669"/>
    <property type="project" value="UniProtKB-EC"/>
</dbReference>
<evidence type="ECO:0000256" key="1">
    <source>
        <dbReference type="ARBA" id="ARBA00006484"/>
    </source>
</evidence>
<keyword evidence="2 4" id="KW-0560">Oxidoreductase</keyword>
<gene>
    <name evidence="4" type="primary">gno_1</name>
    <name evidence="4" type="ORF">ROA7023_00170</name>
</gene>
<organism evidence="4 5">
    <name type="scientific">Roseisalinus antarcticus</name>
    <dbReference type="NCBI Taxonomy" id="254357"/>
    <lineage>
        <taxon>Bacteria</taxon>
        <taxon>Pseudomonadati</taxon>
        <taxon>Pseudomonadota</taxon>
        <taxon>Alphaproteobacteria</taxon>
        <taxon>Rhodobacterales</taxon>
        <taxon>Roseobacteraceae</taxon>
        <taxon>Roseisalinus</taxon>
    </lineage>
</organism>
<dbReference type="EC" id="1.1.1.69" evidence="4"/>